<evidence type="ECO:0000256" key="9">
    <source>
        <dbReference type="ARBA" id="ARBA00022958"/>
    </source>
</evidence>
<dbReference type="AlphaFoldDB" id="A0A4P2VGS6"/>
<dbReference type="Pfam" id="PF01256">
    <property type="entry name" value="Carb_kinase"/>
    <property type="match status" value="1"/>
</dbReference>
<keyword evidence="10 17" id="KW-0520">NAD</keyword>
<feature type="binding site" evidence="18">
    <location>
        <position position="125"/>
    </location>
    <ligand>
        <name>K(+)</name>
        <dbReference type="ChEBI" id="CHEBI:29103"/>
    </ligand>
</feature>
<feature type="binding site" evidence="17">
    <location>
        <position position="329"/>
    </location>
    <ligand>
        <name>(6S)-NADPHX</name>
        <dbReference type="ChEBI" id="CHEBI:64076"/>
    </ligand>
</feature>
<dbReference type="SUPFAM" id="SSF53613">
    <property type="entry name" value="Ribokinase-like"/>
    <property type="match status" value="1"/>
</dbReference>
<feature type="binding site" evidence="17">
    <location>
        <position position="446"/>
    </location>
    <ligand>
        <name>AMP</name>
        <dbReference type="ChEBI" id="CHEBI:456215"/>
    </ligand>
</feature>
<dbReference type="NCBIfam" id="TIGR00196">
    <property type="entry name" value="yjeF_cterm"/>
    <property type="match status" value="1"/>
</dbReference>
<dbReference type="KEGG" id="ccai:NAS2_1254"/>
<dbReference type="GO" id="GO:0110051">
    <property type="term" value="P:metabolite repair"/>
    <property type="evidence" value="ECO:0007669"/>
    <property type="project" value="TreeGrafter"/>
</dbReference>
<evidence type="ECO:0000256" key="3">
    <source>
        <dbReference type="ARBA" id="ARBA00006001"/>
    </source>
</evidence>
<feature type="binding site" evidence="17">
    <location>
        <position position="380"/>
    </location>
    <ligand>
        <name>(6S)-NADPHX</name>
        <dbReference type="ChEBI" id="CHEBI:64076"/>
    </ligand>
</feature>
<name>A0A4P2VGS6_9ARCH</name>
<feature type="binding site" evidence="18">
    <location>
        <position position="161"/>
    </location>
    <ligand>
        <name>K(+)</name>
        <dbReference type="ChEBI" id="CHEBI:29103"/>
    </ligand>
</feature>
<comment type="similarity">
    <text evidence="18">Belongs to the NnrE/AIBP family.</text>
</comment>
<dbReference type="HAMAP" id="MF_01965">
    <property type="entry name" value="NADHX_dehydratase"/>
    <property type="match status" value="1"/>
</dbReference>
<evidence type="ECO:0000256" key="19">
    <source>
        <dbReference type="PIRNR" id="PIRNR017184"/>
    </source>
</evidence>
<keyword evidence="13" id="KW-0511">Multifunctional enzyme</keyword>
<dbReference type="GO" id="GO:0005524">
    <property type="term" value="F:ATP binding"/>
    <property type="evidence" value="ECO:0007669"/>
    <property type="project" value="UniProtKB-UniRule"/>
</dbReference>
<evidence type="ECO:0000256" key="7">
    <source>
        <dbReference type="ARBA" id="ARBA00022840"/>
    </source>
</evidence>
<organism evidence="22 23">
    <name type="scientific">Conexivisphaera calida</name>
    <dbReference type="NCBI Taxonomy" id="1874277"/>
    <lineage>
        <taxon>Archaea</taxon>
        <taxon>Nitrososphaerota</taxon>
        <taxon>Conexivisphaeria</taxon>
        <taxon>Conexivisphaerales</taxon>
        <taxon>Conexivisphaeraceae</taxon>
        <taxon>Conexivisphaera</taxon>
    </lineage>
</organism>
<protein>
    <recommendedName>
        <fullName evidence="19">Bifunctional NAD(P)H-hydrate repair enzyme</fullName>
    </recommendedName>
    <alternativeName>
        <fullName evidence="19">Nicotinamide nucleotide repair protein</fullName>
    </alternativeName>
    <domain>
        <recommendedName>
            <fullName evidence="19">ADP-dependent (S)-NAD(P)H-hydrate dehydratase</fullName>
            <ecNumber evidence="19">4.2.1.136</ecNumber>
        </recommendedName>
        <alternativeName>
            <fullName evidence="19">ADP-dependent NAD(P)HX dehydratase</fullName>
        </alternativeName>
    </domain>
    <domain>
        <recommendedName>
            <fullName evidence="19">NAD(P)H-hydrate epimerase</fullName>
            <ecNumber evidence="19">5.1.99.6</ecNumber>
        </recommendedName>
    </domain>
</protein>
<dbReference type="NCBIfam" id="TIGR00197">
    <property type="entry name" value="yjeF_nterm"/>
    <property type="match status" value="1"/>
</dbReference>
<comment type="similarity">
    <text evidence="17">Belongs to the NnrD/CARKD family.</text>
</comment>
<dbReference type="PIRSF" id="PIRSF017184">
    <property type="entry name" value="Nnr"/>
    <property type="match status" value="1"/>
</dbReference>
<keyword evidence="5 18" id="KW-0479">Metal-binding</keyword>
<dbReference type="CDD" id="cd01171">
    <property type="entry name" value="YXKO-related"/>
    <property type="match status" value="1"/>
</dbReference>
<evidence type="ECO:0000256" key="2">
    <source>
        <dbReference type="ARBA" id="ARBA00000909"/>
    </source>
</evidence>
<evidence type="ECO:0000256" key="5">
    <source>
        <dbReference type="ARBA" id="ARBA00022723"/>
    </source>
</evidence>
<dbReference type="PANTHER" id="PTHR12592">
    <property type="entry name" value="ATP-DEPENDENT (S)-NAD(P)H-HYDRATE DEHYDRATASE FAMILY MEMBER"/>
    <property type="match status" value="1"/>
</dbReference>
<dbReference type="GO" id="GO:0052855">
    <property type="term" value="F:ADP-dependent NAD(P)H-hydrate dehydratase activity"/>
    <property type="evidence" value="ECO:0007669"/>
    <property type="project" value="UniProtKB-UniRule"/>
</dbReference>
<dbReference type="GO" id="GO:0046496">
    <property type="term" value="P:nicotinamide nucleotide metabolic process"/>
    <property type="evidence" value="ECO:0007669"/>
    <property type="project" value="UniProtKB-UniRule"/>
</dbReference>
<evidence type="ECO:0000256" key="14">
    <source>
        <dbReference type="ARBA" id="ARBA00025153"/>
    </source>
</evidence>
<accession>A0A4P2VGS6</accession>
<comment type="similarity">
    <text evidence="4 19">In the C-terminal section; belongs to the NnrD/CARKD family.</text>
</comment>
<dbReference type="EMBL" id="AP018732">
    <property type="protein sequence ID" value="BBE42643.1"/>
    <property type="molecule type" value="Genomic_DNA"/>
</dbReference>
<dbReference type="SUPFAM" id="SSF64153">
    <property type="entry name" value="YjeF N-terminal domain-like"/>
    <property type="match status" value="1"/>
</dbReference>
<keyword evidence="8 17" id="KW-0521">NADP</keyword>
<keyword evidence="6 17" id="KW-0547">Nucleotide-binding</keyword>
<feature type="binding site" evidence="18">
    <location>
        <begin position="129"/>
        <end position="135"/>
    </location>
    <ligand>
        <name>(6S)-NADPHX</name>
        <dbReference type="ChEBI" id="CHEBI:64076"/>
    </ligand>
</feature>
<feature type="domain" description="YjeF N-terminal" evidence="21">
    <location>
        <begin position="4"/>
        <end position="215"/>
    </location>
</feature>
<dbReference type="PROSITE" id="PS01050">
    <property type="entry name" value="YJEF_C_2"/>
    <property type="match status" value="1"/>
</dbReference>
<evidence type="ECO:0000256" key="1">
    <source>
        <dbReference type="ARBA" id="ARBA00000013"/>
    </source>
</evidence>
<keyword evidence="23" id="KW-1185">Reference proteome</keyword>
<comment type="catalytic activity">
    <reaction evidence="15 17 19">
        <text>(6S)-NADHX + ADP = AMP + phosphate + NADH + H(+)</text>
        <dbReference type="Rhea" id="RHEA:32223"/>
        <dbReference type="ChEBI" id="CHEBI:15378"/>
        <dbReference type="ChEBI" id="CHEBI:43474"/>
        <dbReference type="ChEBI" id="CHEBI:57945"/>
        <dbReference type="ChEBI" id="CHEBI:64074"/>
        <dbReference type="ChEBI" id="CHEBI:456215"/>
        <dbReference type="ChEBI" id="CHEBI:456216"/>
        <dbReference type="EC" id="4.2.1.136"/>
    </reaction>
</comment>
<evidence type="ECO:0000256" key="18">
    <source>
        <dbReference type="HAMAP-Rule" id="MF_01966"/>
    </source>
</evidence>
<dbReference type="GO" id="GO:0046872">
    <property type="term" value="F:metal ion binding"/>
    <property type="evidence" value="ECO:0007669"/>
    <property type="project" value="UniProtKB-UniRule"/>
</dbReference>
<comment type="function">
    <text evidence="18">Catalyzes the epimerization of the S- and R-forms of NAD(P)HX, a damaged form of NAD(P)H that is a result of enzymatic or heat-dependent hydration. This is a prerequisite for the S-specific NAD(P)H-hydrate dehydratase to allow the repair of both epimers of NAD(P)HX.</text>
</comment>
<dbReference type="PROSITE" id="PS51385">
    <property type="entry name" value="YJEF_N"/>
    <property type="match status" value="1"/>
</dbReference>
<comment type="caution">
    <text evidence="18">Lacks conserved residue(s) required for the propagation of feature annotation.</text>
</comment>
<proteinExistence type="inferred from homology"/>
<dbReference type="InterPro" id="IPR000631">
    <property type="entry name" value="CARKD"/>
</dbReference>
<dbReference type="Gene3D" id="3.40.1190.20">
    <property type="match status" value="1"/>
</dbReference>
<feature type="binding site" evidence="17">
    <location>
        <position position="447"/>
    </location>
    <ligand>
        <name>(6S)-NADPHX</name>
        <dbReference type="ChEBI" id="CHEBI:64076"/>
    </ligand>
</feature>
<dbReference type="InterPro" id="IPR004443">
    <property type="entry name" value="YjeF_N_dom"/>
</dbReference>
<dbReference type="Gene3D" id="3.40.50.10260">
    <property type="entry name" value="YjeF N-terminal domain"/>
    <property type="match status" value="1"/>
</dbReference>
<evidence type="ECO:0000313" key="23">
    <source>
        <dbReference type="Proteomes" id="UP000509448"/>
    </source>
</evidence>
<evidence type="ECO:0000256" key="13">
    <source>
        <dbReference type="ARBA" id="ARBA00023268"/>
    </source>
</evidence>
<comment type="similarity">
    <text evidence="3 19">In the N-terminal section; belongs to the NnrE/AIBP family.</text>
</comment>
<comment type="subunit">
    <text evidence="17">Homotetramer.</text>
</comment>
<comment type="cofactor">
    <cofactor evidence="18 19">
        <name>K(+)</name>
        <dbReference type="ChEBI" id="CHEBI:29103"/>
    </cofactor>
    <text evidence="18 19">Binds 1 potassium ion per subunit.</text>
</comment>
<evidence type="ECO:0000256" key="10">
    <source>
        <dbReference type="ARBA" id="ARBA00023027"/>
    </source>
</evidence>
<dbReference type="InterPro" id="IPR017953">
    <property type="entry name" value="Carbohydrate_kinase_pred_CS"/>
</dbReference>
<evidence type="ECO:0000259" key="21">
    <source>
        <dbReference type="PROSITE" id="PS51385"/>
    </source>
</evidence>
<comment type="function">
    <text evidence="17">Catalyzes the dehydration of the S-form of NAD(P)HX at the expense of ADP, which is converted to AMP. Together with NAD(P)HX epimerase, which catalyzes the epimerization of the S- and R-forms, the enzyme allows the repair of both epimers of NAD(P)HX, a damaged form of NAD(P)H that is a result of enzymatic or heat-dependent hydration.</text>
</comment>
<keyword evidence="11 18" id="KW-0413">Isomerase</keyword>
<dbReference type="HAMAP" id="MF_01966">
    <property type="entry name" value="NADHX_epimerase"/>
    <property type="match status" value="1"/>
</dbReference>
<dbReference type="PANTHER" id="PTHR12592:SF0">
    <property type="entry name" value="ATP-DEPENDENT (S)-NAD(P)H-HYDRATE DEHYDRATASE"/>
    <property type="match status" value="1"/>
</dbReference>
<evidence type="ECO:0000256" key="15">
    <source>
        <dbReference type="ARBA" id="ARBA00048238"/>
    </source>
</evidence>
<keyword evidence="7 17" id="KW-0067">ATP-binding</keyword>
<feature type="binding site" evidence="18">
    <location>
        <position position="158"/>
    </location>
    <ligand>
        <name>(6S)-NADPHX</name>
        <dbReference type="ChEBI" id="CHEBI:64076"/>
    </ligand>
</feature>
<dbReference type="InterPro" id="IPR029056">
    <property type="entry name" value="Ribokinase-like"/>
</dbReference>
<dbReference type="PROSITE" id="PS51383">
    <property type="entry name" value="YJEF_C_3"/>
    <property type="match status" value="1"/>
</dbReference>
<dbReference type="InterPro" id="IPR030677">
    <property type="entry name" value="Nnr"/>
</dbReference>
<evidence type="ECO:0000256" key="4">
    <source>
        <dbReference type="ARBA" id="ARBA00009524"/>
    </source>
</evidence>
<dbReference type="Proteomes" id="UP000509448">
    <property type="component" value="Chromosome"/>
</dbReference>
<comment type="catalytic activity">
    <reaction evidence="16 17 19">
        <text>(6S)-NADPHX + ADP = AMP + phosphate + NADPH + H(+)</text>
        <dbReference type="Rhea" id="RHEA:32235"/>
        <dbReference type="ChEBI" id="CHEBI:15378"/>
        <dbReference type="ChEBI" id="CHEBI:43474"/>
        <dbReference type="ChEBI" id="CHEBI:57783"/>
        <dbReference type="ChEBI" id="CHEBI:64076"/>
        <dbReference type="ChEBI" id="CHEBI:456215"/>
        <dbReference type="ChEBI" id="CHEBI:456216"/>
        <dbReference type="EC" id="4.2.1.136"/>
    </reaction>
</comment>
<feature type="binding site" evidence="17">
    <location>
        <position position="256"/>
    </location>
    <ligand>
        <name>(6S)-NADPHX</name>
        <dbReference type="ChEBI" id="CHEBI:64076"/>
    </ligand>
</feature>
<evidence type="ECO:0000256" key="16">
    <source>
        <dbReference type="ARBA" id="ARBA00049209"/>
    </source>
</evidence>
<feature type="binding site" evidence="18">
    <location>
        <begin position="53"/>
        <end position="57"/>
    </location>
    <ligand>
        <name>(6S)-NADPHX</name>
        <dbReference type="ChEBI" id="CHEBI:64076"/>
    </ligand>
</feature>
<feature type="domain" description="YjeF C-terminal" evidence="20">
    <location>
        <begin position="221"/>
        <end position="506"/>
    </location>
</feature>
<dbReference type="Pfam" id="PF03853">
    <property type="entry name" value="YjeF_N"/>
    <property type="match status" value="1"/>
</dbReference>
<keyword evidence="12 17" id="KW-0456">Lyase</keyword>
<evidence type="ECO:0000313" key="22">
    <source>
        <dbReference type="EMBL" id="BBE42643.1"/>
    </source>
</evidence>
<sequence length="522" mass="55129">MEQMRGLDSAAAGKYGVDHHLLMENAGHSVYYVILREMGVRGRRFVVVAGVGNNGGDALVVARKLHSSGGSVRAFVVGDPSGYAGPALQNYEIASKIGIKLSTISGEAQLEELRSSLAWCDAVVDGLFGTGLSRDISGIHRSVIEEINAAGRTVFSVDIPSGIGGNDGRIYGAAVRATYTVTFGLPKLGNILYPGYYYGGKLFVSHISFPPELQDSPDIRTELNEPPELPWRPPWGHKGTFGKLLAVAGARNYYGAPYFSSLSFLKAGGGYSRLAAPRSVIPFIAARASEVVYLPMDETDSGALASSNAARVLELIDQHEIDVVVLGPGISLDQEAQSLTRTLAPKVERPLILDGDGLTAISSDPSVLRSREKPTVLTPHPGEMARLLGTSVGEVESNRVETARRAAKELNSYVVLKGAHSIIAYPDGRAFINMSGNSGMGTAGSGDVLTGTIAAMIGLGLDVGDAVRAGVFIHGLSGDLAAAAKGEDGITAEDVLQWLPAATKAMREDHDGTVRRYMPEVI</sequence>
<evidence type="ECO:0000256" key="6">
    <source>
        <dbReference type="ARBA" id="ARBA00022741"/>
    </source>
</evidence>
<evidence type="ECO:0000256" key="12">
    <source>
        <dbReference type="ARBA" id="ARBA00023239"/>
    </source>
</evidence>
<keyword evidence="9 18" id="KW-0630">Potassium</keyword>
<reference evidence="22 23" key="1">
    <citation type="journal article" date="2019" name="ISME J.">
        <title>Isolation and characterization of a thermophilic sulfur- and iron-reducing thaumarchaeote from a terrestrial acidic hot spring.</title>
        <authorList>
            <person name="Kato S."/>
            <person name="Itoh T."/>
            <person name="Yuki M."/>
            <person name="Nagamori M."/>
            <person name="Ohnishi M."/>
            <person name="Uematsu K."/>
            <person name="Suzuki K."/>
            <person name="Takashina T."/>
            <person name="Ohkuma M."/>
        </authorList>
    </citation>
    <scope>NUCLEOTIDE SEQUENCE [LARGE SCALE GENOMIC DNA]</scope>
    <source>
        <strain evidence="22 23">NAS-02</strain>
    </source>
</reference>
<dbReference type="InterPro" id="IPR036652">
    <property type="entry name" value="YjeF_N_dom_sf"/>
</dbReference>
<evidence type="ECO:0000259" key="20">
    <source>
        <dbReference type="PROSITE" id="PS51383"/>
    </source>
</evidence>
<dbReference type="GO" id="GO:0052856">
    <property type="term" value="F:NAD(P)HX epimerase activity"/>
    <property type="evidence" value="ECO:0007669"/>
    <property type="project" value="UniProtKB-UniRule"/>
</dbReference>
<feature type="binding site" evidence="18">
    <location>
        <position position="54"/>
    </location>
    <ligand>
        <name>K(+)</name>
        <dbReference type="ChEBI" id="CHEBI:29103"/>
    </ligand>
</feature>
<comment type="function">
    <text evidence="14 19">Bifunctional enzyme that catalyzes the epimerization of the S- and R-forms of NAD(P)HX and the dehydration of the S-form of NAD(P)HX at the expense of ADP, which is converted to AMP. This allows the repair of both epimers of NAD(P)HX, a damaged form of NAD(P)H that is a result of enzymatic or heat-dependent hydration.</text>
</comment>
<comment type="catalytic activity">
    <reaction evidence="2 18 19">
        <text>(6R)-NADPHX = (6S)-NADPHX</text>
        <dbReference type="Rhea" id="RHEA:32227"/>
        <dbReference type="ChEBI" id="CHEBI:64076"/>
        <dbReference type="ChEBI" id="CHEBI:64077"/>
        <dbReference type="EC" id="5.1.99.6"/>
    </reaction>
</comment>
<gene>
    <name evidence="18" type="primary">nnrE</name>
    <name evidence="17" type="synonym">nnrD</name>
    <name evidence="22" type="ORF">NAS2_1254</name>
</gene>
<evidence type="ECO:0000256" key="17">
    <source>
        <dbReference type="HAMAP-Rule" id="MF_01965"/>
    </source>
</evidence>
<evidence type="ECO:0000256" key="8">
    <source>
        <dbReference type="ARBA" id="ARBA00022857"/>
    </source>
</evidence>
<feature type="binding site" evidence="17">
    <location>
        <begin position="417"/>
        <end position="421"/>
    </location>
    <ligand>
        <name>AMP</name>
        <dbReference type="ChEBI" id="CHEBI:456215"/>
    </ligand>
</feature>
<evidence type="ECO:0000256" key="11">
    <source>
        <dbReference type="ARBA" id="ARBA00023235"/>
    </source>
</evidence>
<dbReference type="EC" id="4.2.1.136" evidence="19"/>
<comment type="cofactor">
    <cofactor evidence="17">
        <name>Mg(2+)</name>
        <dbReference type="ChEBI" id="CHEBI:18420"/>
    </cofactor>
</comment>
<dbReference type="EC" id="5.1.99.6" evidence="19"/>
<comment type="catalytic activity">
    <reaction evidence="1 18 19">
        <text>(6R)-NADHX = (6S)-NADHX</text>
        <dbReference type="Rhea" id="RHEA:32215"/>
        <dbReference type="ChEBI" id="CHEBI:64074"/>
        <dbReference type="ChEBI" id="CHEBI:64075"/>
        <dbReference type="EC" id="5.1.99.6"/>
    </reaction>
</comment>